<dbReference type="RefSeq" id="WP_188930670.1">
    <property type="nucleotide sequence ID" value="NZ_BMJC01000002.1"/>
</dbReference>
<organism evidence="1 2">
    <name type="scientific">Puia dinghuensis</name>
    <dbReference type="NCBI Taxonomy" id="1792502"/>
    <lineage>
        <taxon>Bacteria</taxon>
        <taxon>Pseudomonadati</taxon>
        <taxon>Bacteroidota</taxon>
        <taxon>Chitinophagia</taxon>
        <taxon>Chitinophagales</taxon>
        <taxon>Chitinophagaceae</taxon>
        <taxon>Puia</taxon>
    </lineage>
</organism>
<dbReference type="Gene3D" id="3.40.50.12370">
    <property type="match status" value="1"/>
</dbReference>
<name>A0A8J2UC11_9BACT</name>
<evidence type="ECO:0000313" key="1">
    <source>
        <dbReference type="EMBL" id="GGA94570.1"/>
    </source>
</evidence>
<evidence type="ECO:0008006" key="3">
    <source>
        <dbReference type="Google" id="ProtNLM"/>
    </source>
</evidence>
<comment type="caution">
    <text evidence="1">The sequence shown here is derived from an EMBL/GenBank/DDBJ whole genome shotgun (WGS) entry which is preliminary data.</text>
</comment>
<proteinExistence type="predicted"/>
<accession>A0A8J2UC11</accession>
<dbReference type="Proteomes" id="UP000607559">
    <property type="component" value="Unassembled WGS sequence"/>
</dbReference>
<reference evidence="1" key="2">
    <citation type="submission" date="2020-09" db="EMBL/GenBank/DDBJ databases">
        <authorList>
            <person name="Sun Q."/>
            <person name="Zhou Y."/>
        </authorList>
    </citation>
    <scope>NUCLEOTIDE SEQUENCE</scope>
    <source>
        <strain evidence="1">CGMCC 1.15448</strain>
    </source>
</reference>
<dbReference type="SUPFAM" id="SSF52402">
    <property type="entry name" value="Adenine nucleotide alpha hydrolases-like"/>
    <property type="match status" value="1"/>
</dbReference>
<reference evidence="1" key="1">
    <citation type="journal article" date="2014" name="Int. J. Syst. Evol. Microbiol.">
        <title>Complete genome sequence of Corynebacterium casei LMG S-19264T (=DSM 44701T), isolated from a smear-ripened cheese.</title>
        <authorList>
            <consortium name="US DOE Joint Genome Institute (JGI-PGF)"/>
            <person name="Walter F."/>
            <person name="Albersmeier A."/>
            <person name="Kalinowski J."/>
            <person name="Ruckert C."/>
        </authorList>
    </citation>
    <scope>NUCLEOTIDE SEQUENCE</scope>
    <source>
        <strain evidence="1">CGMCC 1.15448</strain>
    </source>
</reference>
<evidence type="ECO:0000313" key="2">
    <source>
        <dbReference type="Proteomes" id="UP000607559"/>
    </source>
</evidence>
<protein>
    <recommendedName>
        <fullName evidence="3">Universal stress protein</fullName>
    </recommendedName>
</protein>
<gene>
    <name evidence="1" type="ORF">GCM10011511_17340</name>
</gene>
<dbReference type="EMBL" id="BMJC01000002">
    <property type="protein sequence ID" value="GGA94570.1"/>
    <property type="molecule type" value="Genomic_DNA"/>
</dbReference>
<sequence>MNQVLFVGAGKEFPRGAFTFLRWMQEQEPVQALGLFFCPLDYEAMATASQLPVQAPFDRLVETEKETVQANKAIFARLCEQHYIKYHIHENCEQWDKHILVKESRFADLILLSGELFYSDLRMRQPNFLLQEALQAAECPVLVIPEGYTQCDHLFVAYDGSKESLFAMKQFSYLFPQLSDVPTEIVYVKDEPFTSIPDLDQLRQYCKARFNCISFAKLQFRAAHYFSTWIGEKKHVMLVSGSYGRNAFSYLAKRSFAEQVIHEHKLPVFIAHA</sequence>
<dbReference type="AlphaFoldDB" id="A0A8J2UC11"/>
<keyword evidence="2" id="KW-1185">Reference proteome</keyword>